<keyword evidence="3" id="KW-0819">tRNA processing</keyword>
<dbReference type="Pfam" id="PF01876">
    <property type="entry name" value="RNase_P_p30"/>
    <property type="match status" value="1"/>
</dbReference>
<dbReference type="InParanoid" id="A0A5J5F5A1"/>
<evidence type="ECO:0000256" key="2">
    <source>
        <dbReference type="ARBA" id="ARBA00007331"/>
    </source>
</evidence>
<dbReference type="Proteomes" id="UP000326924">
    <property type="component" value="Unassembled WGS sequence"/>
</dbReference>
<dbReference type="PANTHER" id="PTHR13031:SF0">
    <property type="entry name" value="RIBONUCLEASE P PROTEIN SUBUNIT P30"/>
    <property type="match status" value="1"/>
</dbReference>
<keyword evidence="6" id="KW-1185">Reference proteome</keyword>
<gene>
    <name evidence="5" type="ORF">FN846DRAFT_936735</name>
</gene>
<evidence type="ECO:0000256" key="1">
    <source>
        <dbReference type="ARBA" id="ARBA00004123"/>
    </source>
</evidence>
<dbReference type="InterPro" id="IPR002738">
    <property type="entry name" value="RNase_P_p30"/>
</dbReference>
<dbReference type="GO" id="GO:0008033">
    <property type="term" value="P:tRNA processing"/>
    <property type="evidence" value="ECO:0007669"/>
    <property type="project" value="UniProtKB-KW"/>
</dbReference>
<sequence length="295" mass="31518">MYYDLNIPYTNDRDTSRTLSFLSSLGYSTVAVSTILNGSKLPSQLPSPPALPTHPSSLKVLTRCTLVLDNPSQNHRLAALSSLYSILALRPTSEKLLLQACTSLDCDLISLDFSQRLPFQLKFKTVGAALLRGLSFEICYSAAVTDLQARRNLIQNAASLVRATRGGRGIIVSSEARQALALRAPNDVSNLAVLWGLSPDKAKDAVSGRCRVLVRQAEMRRHSFKGVVEVVDDGVTEEEKLERKRKAAEQGGGAGKKGKQGGGGNGAQAGGGQKLSKKERRAQAAAAKAEKATAS</sequence>
<accession>A0A5J5F5A1</accession>
<dbReference type="InterPro" id="IPR016195">
    <property type="entry name" value="Pol/histidinol_Pase-like"/>
</dbReference>
<dbReference type="EMBL" id="VXIS01000039">
    <property type="protein sequence ID" value="KAA8911124.1"/>
    <property type="molecule type" value="Genomic_DNA"/>
</dbReference>
<dbReference type="SUPFAM" id="SSF89550">
    <property type="entry name" value="PHP domain-like"/>
    <property type="match status" value="1"/>
</dbReference>
<evidence type="ECO:0000313" key="6">
    <source>
        <dbReference type="Proteomes" id="UP000326924"/>
    </source>
</evidence>
<protein>
    <submittedName>
        <fullName evidence="5">RNase P subunit p30-domain-containing protein</fullName>
    </submittedName>
</protein>
<name>A0A5J5F5A1_9PEZI</name>
<feature type="compositionally biased region" description="Gly residues" evidence="4">
    <location>
        <begin position="250"/>
        <end position="273"/>
    </location>
</feature>
<comment type="similarity">
    <text evidence="2">Belongs to the eukaryotic/archaeal RNase P protein component 3 family.</text>
</comment>
<dbReference type="OrthoDB" id="17948at2759"/>
<dbReference type="GO" id="GO:0005655">
    <property type="term" value="C:nucleolar ribonuclease P complex"/>
    <property type="evidence" value="ECO:0007669"/>
    <property type="project" value="TreeGrafter"/>
</dbReference>
<comment type="caution">
    <text evidence="5">The sequence shown here is derived from an EMBL/GenBank/DDBJ whole genome shotgun (WGS) entry which is preliminary data.</text>
</comment>
<dbReference type="PANTHER" id="PTHR13031">
    <property type="entry name" value="RIBONUCLEASE P SUBUNIT P30"/>
    <property type="match status" value="1"/>
</dbReference>
<reference evidence="5 6" key="1">
    <citation type="submission" date="2019-09" db="EMBL/GenBank/DDBJ databases">
        <title>Draft genome of the ectomycorrhizal ascomycete Sphaerosporella brunnea.</title>
        <authorList>
            <consortium name="DOE Joint Genome Institute"/>
            <person name="Benucci G.M."/>
            <person name="Marozzi G."/>
            <person name="Antonielli L."/>
            <person name="Sanchez S."/>
            <person name="Marco P."/>
            <person name="Wang X."/>
            <person name="Falini L.B."/>
            <person name="Barry K."/>
            <person name="Haridas S."/>
            <person name="Lipzen A."/>
            <person name="Labutti K."/>
            <person name="Grigoriev I.V."/>
            <person name="Murat C."/>
            <person name="Martin F."/>
            <person name="Albertini E."/>
            <person name="Donnini D."/>
            <person name="Bonito G."/>
        </authorList>
    </citation>
    <scope>NUCLEOTIDE SEQUENCE [LARGE SCALE GENOMIC DNA]</scope>
    <source>
        <strain evidence="5 6">Sb_GMNB300</strain>
    </source>
</reference>
<evidence type="ECO:0000313" key="5">
    <source>
        <dbReference type="EMBL" id="KAA8911124.1"/>
    </source>
</evidence>
<evidence type="ECO:0000256" key="4">
    <source>
        <dbReference type="SAM" id="MobiDB-lite"/>
    </source>
</evidence>
<dbReference type="AlphaFoldDB" id="A0A5J5F5A1"/>
<evidence type="ECO:0000256" key="3">
    <source>
        <dbReference type="ARBA" id="ARBA00022694"/>
    </source>
</evidence>
<dbReference type="GO" id="GO:0003723">
    <property type="term" value="F:RNA binding"/>
    <property type="evidence" value="ECO:0007669"/>
    <property type="project" value="TreeGrafter"/>
</dbReference>
<proteinExistence type="inferred from homology"/>
<dbReference type="FunCoup" id="A0A5J5F5A1">
    <property type="interactions" value="704"/>
</dbReference>
<feature type="region of interest" description="Disordered" evidence="4">
    <location>
        <begin position="238"/>
        <end position="295"/>
    </location>
</feature>
<dbReference type="Gene3D" id="3.20.20.140">
    <property type="entry name" value="Metal-dependent hydrolases"/>
    <property type="match status" value="1"/>
</dbReference>
<organism evidence="5 6">
    <name type="scientific">Sphaerosporella brunnea</name>
    <dbReference type="NCBI Taxonomy" id="1250544"/>
    <lineage>
        <taxon>Eukaryota</taxon>
        <taxon>Fungi</taxon>
        <taxon>Dikarya</taxon>
        <taxon>Ascomycota</taxon>
        <taxon>Pezizomycotina</taxon>
        <taxon>Pezizomycetes</taxon>
        <taxon>Pezizales</taxon>
        <taxon>Pyronemataceae</taxon>
        <taxon>Sphaerosporella</taxon>
    </lineage>
</organism>
<comment type="subcellular location">
    <subcellularLocation>
        <location evidence="1">Nucleus</location>
    </subcellularLocation>
</comment>